<keyword evidence="4" id="KW-0238">DNA-binding</keyword>
<evidence type="ECO:0000256" key="6">
    <source>
        <dbReference type="ARBA" id="ARBA00023242"/>
    </source>
</evidence>
<dbReference type="Proteomes" id="UP000799441">
    <property type="component" value="Unassembled WGS sequence"/>
</dbReference>
<feature type="transmembrane region" description="Helical" evidence="7">
    <location>
        <begin position="190"/>
        <end position="208"/>
    </location>
</feature>
<keyword evidence="5" id="KW-0804">Transcription</keyword>
<dbReference type="CDD" id="cd00067">
    <property type="entry name" value="GAL4"/>
    <property type="match status" value="1"/>
</dbReference>
<dbReference type="Pfam" id="PF11951">
    <property type="entry name" value="Fungal_trans_2"/>
    <property type="match status" value="1"/>
</dbReference>
<keyword evidence="6" id="KW-0539">Nucleus</keyword>
<evidence type="ECO:0000259" key="8">
    <source>
        <dbReference type="PROSITE" id="PS50048"/>
    </source>
</evidence>
<dbReference type="Gene3D" id="4.10.240.10">
    <property type="entry name" value="Zn(2)-C6 fungal-type DNA-binding domain"/>
    <property type="match status" value="1"/>
</dbReference>
<name>A0A9P4PY94_9PEZI</name>
<evidence type="ECO:0000256" key="3">
    <source>
        <dbReference type="ARBA" id="ARBA00023015"/>
    </source>
</evidence>
<dbReference type="InterPro" id="IPR021858">
    <property type="entry name" value="Fun_TF"/>
</dbReference>
<evidence type="ECO:0000256" key="5">
    <source>
        <dbReference type="ARBA" id="ARBA00023163"/>
    </source>
</evidence>
<keyword evidence="2" id="KW-0862">Zinc</keyword>
<evidence type="ECO:0000256" key="1">
    <source>
        <dbReference type="ARBA" id="ARBA00022723"/>
    </source>
</evidence>
<dbReference type="PROSITE" id="PS50048">
    <property type="entry name" value="ZN2_CY6_FUNGAL_2"/>
    <property type="match status" value="1"/>
</dbReference>
<sequence length="589" mass="66625">MTVPTQRKRAFAPKTRTGCRTCRSRRIKCDEQRPECRKCTSTGRKCEGYELNVRPATTAPVVTGQRQLLPLQALRAARMPPPMSTGVTVGWNDTEVQAFDYFRSYTAGQLTAAVPSSMWIRMALQMSSYEPSLIHAVSAVGAMHRATSLMAPNSPNRVNHEVHQQLAVNRYCKALGHLQRYMSTTQTENVMLEIVLIACLLFTMYEMLKGDPGMSFLHFSKGLEIVRRKYAHTAFAPDTRGKEVFLRSTPELDYLCQTFSQLHIHTTTFGPKSVYLQMALDDDTLSSELDVPSSFASVTEAKHWTDKVTDATFLLRSELIRLAAADALKIMIPDSDFSRWVLCCDSLGRVANLARHSHLQQRWAELQDAHVRCSVAIRKLKATTHGDQTMVLNMMEVEILSTQLLGLSLRESREMQFDRFEQDAVRVLGLVEDYLQYRYEQDQQQNTGYHTPSSEGDSDVSQLVAELDPYMLPAVFFIVLKCRKSSLRRQAINVLSAVNRYDVPYNKMALHAFAQQVQVLEEAGAKRAEPTFDPSKDYEASAIPETARVVEAKMSGIVGKPGKARILVARYRHETDGSFLLWEEEFDIR</sequence>
<dbReference type="AlphaFoldDB" id="A0A9P4PY94"/>
<dbReference type="PROSITE" id="PS00463">
    <property type="entry name" value="ZN2_CY6_FUNGAL_1"/>
    <property type="match status" value="1"/>
</dbReference>
<evidence type="ECO:0000256" key="7">
    <source>
        <dbReference type="SAM" id="Phobius"/>
    </source>
</evidence>
<comment type="caution">
    <text evidence="9">The sequence shown here is derived from an EMBL/GenBank/DDBJ whole genome shotgun (WGS) entry which is preliminary data.</text>
</comment>
<accession>A0A9P4PY94</accession>
<gene>
    <name evidence="9" type="ORF">K431DRAFT_161342</name>
</gene>
<dbReference type="SMART" id="SM00066">
    <property type="entry name" value="GAL4"/>
    <property type="match status" value="1"/>
</dbReference>
<keyword evidence="10" id="KW-1185">Reference proteome</keyword>
<keyword evidence="7" id="KW-1133">Transmembrane helix</keyword>
<keyword evidence="7" id="KW-0812">Transmembrane</keyword>
<proteinExistence type="predicted"/>
<dbReference type="SUPFAM" id="SSF57701">
    <property type="entry name" value="Zn2/Cys6 DNA-binding domain"/>
    <property type="match status" value="1"/>
</dbReference>
<dbReference type="OrthoDB" id="3598904at2759"/>
<evidence type="ECO:0000256" key="2">
    <source>
        <dbReference type="ARBA" id="ARBA00022833"/>
    </source>
</evidence>
<dbReference type="GO" id="GO:0003677">
    <property type="term" value="F:DNA binding"/>
    <property type="evidence" value="ECO:0007669"/>
    <property type="project" value="UniProtKB-KW"/>
</dbReference>
<organism evidence="9 10">
    <name type="scientific">Polychaeton citri CBS 116435</name>
    <dbReference type="NCBI Taxonomy" id="1314669"/>
    <lineage>
        <taxon>Eukaryota</taxon>
        <taxon>Fungi</taxon>
        <taxon>Dikarya</taxon>
        <taxon>Ascomycota</taxon>
        <taxon>Pezizomycotina</taxon>
        <taxon>Dothideomycetes</taxon>
        <taxon>Dothideomycetidae</taxon>
        <taxon>Capnodiales</taxon>
        <taxon>Capnodiaceae</taxon>
        <taxon>Polychaeton</taxon>
    </lineage>
</organism>
<evidence type="ECO:0000313" key="10">
    <source>
        <dbReference type="Proteomes" id="UP000799441"/>
    </source>
</evidence>
<dbReference type="InterPro" id="IPR001138">
    <property type="entry name" value="Zn2Cys6_DnaBD"/>
</dbReference>
<dbReference type="GO" id="GO:0008270">
    <property type="term" value="F:zinc ion binding"/>
    <property type="evidence" value="ECO:0007669"/>
    <property type="project" value="InterPro"/>
</dbReference>
<dbReference type="PANTHER" id="PTHR36206">
    <property type="entry name" value="ASPERCRYPTIN BIOSYNTHESIS CLUSTER-SPECIFIC TRANSCRIPTION REGULATOR ATNN-RELATED"/>
    <property type="match status" value="1"/>
</dbReference>
<evidence type="ECO:0000256" key="4">
    <source>
        <dbReference type="ARBA" id="ARBA00023125"/>
    </source>
</evidence>
<feature type="domain" description="Zn(2)-C6 fungal-type" evidence="8">
    <location>
        <begin position="18"/>
        <end position="46"/>
    </location>
</feature>
<dbReference type="InterPro" id="IPR036864">
    <property type="entry name" value="Zn2-C6_fun-type_DNA-bd_sf"/>
</dbReference>
<keyword evidence="1" id="KW-0479">Metal-binding</keyword>
<dbReference type="EMBL" id="MU003850">
    <property type="protein sequence ID" value="KAF2717168.1"/>
    <property type="molecule type" value="Genomic_DNA"/>
</dbReference>
<reference evidence="9" key="1">
    <citation type="journal article" date="2020" name="Stud. Mycol.">
        <title>101 Dothideomycetes genomes: a test case for predicting lifestyles and emergence of pathogens.</title>
        <authorList>
            <person name="Haridas S."/>
            <person name="Albert R."/>
            <person name="Binder M."/>
            <person name="Bloem J."/>
            <person name="Labutti K."/>
            <person name="Salamov A."/>
            <person name="Andreopoulos B."/>
            <person name="Baker S."/>
            <person name="Barry K."/>
            <person name="Bills G."/>
            <person name="Bluhm B."/>
            <person name="Cannon C."/>
            <person name="Castanera R."/>
            <person name="Culley D."/>
            <person name="Daum C."/>
            <person name="Ezra D."/>
            <person name="Gonzalez J."/>
            <person name="Henrissat B."/>
            <person name="Kuo A."/>
            <person name="Liang C."/>
            <person name="Lipzen A."/>
            <person name="Lutzoni F."/>
            <person name="Magnuson J."/>
            <person name="Mondo S."/>
            <person name="Nolan M."/>
            <person name="Ohm R."/>
            <person name="Pangilinan J."/>
            <person name="Park H.-J."/>
            <person name="Ramirez L."/>
            <person name="Alfaro M."/>
            <person name="Sun H."/>
            <person name="Tritt A."/>
            <person name="Yoshinaga Y."/>
            <person name="Zwiers L.-H."/>
            <person name="Turgeon B."/>
            <person name="Goodwin S."/>
            <person name="Spatafora J."/>
            <person name="Crous P."/>
            <person name="Grigoriev I."/>
        </authorList>
    </citation>
    <scope>NUCLEOTIDE SEQUENCE</scope>
    <source>
        <strain evidence="9">CBS 116435</strain>
    </source>
</reference>
<keyword evidence="3" id="KW-0805">Transcription regulation</keyword>
<evidence type="ECO:0000313" key="9">
    <source>
        <dbReference type="EMBL" id="KAF2717168.1"/>
    </source>
</evidence>
<dbReference type="PANTHER" id="PTHR36206:SF12">
    <property type="entry name" value="ASPERCRYPTIN BIOSYNTHESIS CLUSTER-SPECIFIC TRANSCRIPTION REGULATOR ATNN-RELATED"/>
    <property type="match status" value="1"/>
</dbReference>
<keyword evidence="7" id="KW-0472">Membrane</keyword>
<dbReference type="InterPro" id="IPR052360">
    <property type="entry name" value="Transcr_Regulatory_Proteins"/>
</dbReference>
<dbReference type="GO" id="GO:0000981">
    <property type="term" value="F:DNA-binding transcription factor activity, RNA polymerase II-specific"/>
    <property type="evidence" value="ECO:0007669"/>
    <property type="project" value="InterPro"/>
</dbReference>
<protein>
    <recommendedName>
        <fullName evidence="8">Zn(2)-C6 fungal-type domain-containing protein</fullName>
    </recommendedName>
</protein>
<dbReference type="Pfam" id="PF00172">
    <property type="entry name" value="Zn_clus"/>
    <property type="match status" value="1"/>
</dbReference>